<comment type="caution">
    <text evidence="3">The sequence shown here is derived from an EMBL/GenBank/DDBJ whole genome shotgun (WGS) entry which is preliminary data.</text>
</comment>
<keyword evidence="4" id="KW-1185">Reference proteome</keyword>
<dbReference type="Pfam" id="PF19335">
    <property type="entry name" value="HMBD"/>
    <property type="match status" value="1"/>
</dbReference>
<dbReference type="RefSeq" id="WP_135497046.1">
    <property type="nucleotide sequence ID" value="NZ_SRLD01000011.1"/>
</dbReference>
<protein>
    <recommendedName>
        <fullName evidence="2">Heavy metal binding domain-containing protein</fullName>
    </recommendedName>
</protein>
<gene>
    <name evidence="3" type="ORF">E5J99_07200</name>
</gene>
<proteinExistence type="predicted"/>
<feature type="domain" description="Heavy metal binding" evidence="2">
    <location>
        <begin position="52"/>
        <end position="78"/>
    </location>
</feature>
<reference evidence="3 4" key="1">
    <citation type="submission" date="2019-04" db="EMBL/GenBank/DDBJ databases">
        <authorList>
            <person name="Feng G."/>
            <person name="Zhang J."/>
            <person name="Zhu H."/>
        </authorList>
    </citation>
    <scope>NUCLEOTIDE SEQUENCE [LARGE SCALE GENOMIC DNA]</scope>
    <source>
        <strain evidence="3 4">JCM 17223</strain>
    </source>
</reference>
<dbReference type="EMBL" id="SRLD01000011">
    <property type="protein sequence ID" value="TGE17344.1"/>
    <property type="molecule type" value="Genomic_DNA"/>
</dbReference>
<evidence type="ECO:0000256" key="1">
    <source>
        <dbReference type="SAM" id="SignalP"/>
    </source>
</evidence>
<dbReference type="AlphaFoldDB" id="A0A4Z0PMZ0"/>
<feature type="signal peptide" evidence="1">
    <location>
        <begin position="1"/>
        <end position="19"/>
    </location>
</feature>
<sequence>MKVHSFLSVVLFVSSALLSGCGDSQPATTATTATPSAAAAPDSAAPAALRAVYECPMSCEGSRSASPGKCPVCAMELERKS</sequence>
<dbReference type="GO" id="GO:0046872">
    <property type="term" value="F:metal ion binding"/>
    <property type="evidence" value="ECO:0007669"/>
    <property type="project" value="InterPro"/>
</dbReference>
<keyword evidence="1" id="KW-0732">Signal</keyword>
<name>A0A4Z0PMZ0_9BACT</name>
<evidence type="ECO:0000313" key="3">
    <source>
        <dbReference type="EMBL" id="TGE17344.1"/>
    </source>
</evidence>
<evidence type="ECO:0000259" key="2">
    <source>
        <dbReference type="Pfam" id="PF19335"/>
    </source>
</evidence>
<organism evidence="3 4">
    <name type="scientific">Hymenobacter elongatus</name>
    <dbReference type="NCBI Taxonomy" id="877208"/>
    <lineage>
        <taxon>Bacteria</taxon>
        <taxon>Pseudomonadati</taxon>
        <taxon>Bacteroidota</taxon>
        <taxon>Cytophagia</taxon>
        <taxon>Cytophagales</taxon>
        <taxon>Hymenobacteraceae</taxon>
        <taxon>Hymenobacter</taxon>
    </lineage>
</organism>
<dbReference type="Proteomes" id="UP000297739">
    <property type="component" value="Unassembled WGS sequence"/>
</dbReference>
<dbReference type="OrthoDB" id="1523860at2"/>
<dbReference type="InterPro" id="IPR045800">
    <property type="entry name" value="HMBD"/>
</dbReference>
<dbReference type="PROSITE" id="PS51257">
    <property type="entry name" value="PROKAR_LIPOPROTEIN"/>
    <property type="match status" value="1"/>
</dbReference>
<evidence type="ECO:0000313" key="4">
    <source>
        <dbReference type="Proteomes" id="UP000297739"/>
    </source>
</evidence>
<accession>A0A4Z0PMZ0</accession>
<feature type="chain" id="PRO_5021437181" description="Heavy metal binding domain-containing protein" evidence="1">
    <location>
        <begin position="20"/>
        <end position="81"/>
    </location>
</feature>